<keyword evidence="3" id="KW-1185">Reference proteome</keyword>
<dbReference type="InterPro" id="IPR015947">
    <property type="entry name" value="PUA-like_sf"/>
</dbReference>
<reference evidence="3" key="1">
    <citation type="submission" date="2016-12" db="EMBL/GenBank/DDBJ databases">
        <authorList>
            <person name="Herbold C."/>
        </authorList>
    </citation>
    <scope>NUCLEOTIDE SEQUENCE [LARGE SCALE GENOMIC DNA]</scope>
</reference>
<dbReference type="Gene3D" id="2.30.130.30">
    <property type="entry name" value="Hypothetical protein"/>
    <property type="match status" value="1"/>
</dbReference>
<proteinExistence type="predicted"/>
<dbReference type="RefSeq" id="WP_101009401.1">
    <property type="nucleotide sequence ID" value="NZ_FRFC01000003.1"/>
</dbReference>
<dbReference type="OrthoDB" id="139268at2157"/>
<evidence type="ECO:0000259" key="1">
    <source>
        <dbReference type="Pfam" id="PF04266"/>
    </source>
</evidence>
<dbReference type="InterPro" id="IPR007374">
    <property type="entry name" value="ASCH_domain"/>
</dbReference>
<dbReference type="Proteomes" id="UP000232412">
    <property type="component" value="Unassembled WGS sequence"/>
</dbReference>
<evidence type="ECO:0000313" key="3">
    <source>
        <dbReference type="Proteomes" id="UP000232412"/>
    </source>
</evidence>
<protein>
    <recommendedName>
        <fullName evidence="1">ASCH domain-containing protein</fullName>
    </recommendedName>
</protein>
<name>A0A2H1EGF5_9ARCH</name>
<sequence length="151" mass="17674">MKCLSVSQPYADLIISGKKTIELRTWNTKFRGEFLVHSPIKIKKEACKKLGIDESNLRTGVIIGKVEIYNVKSYDSIEDLKKDQDKHLATEEFLRHRYGFLLRKPQALRVPVPYKGSLGFFEVKKLPRPSNNDIKSELFDEEYRYQWIGKH</sequence>
<feature type="domain" description="ASCH" evidence="1">
    <location>
        <begin position="4"/>
        <end position="84"/>
    </location>
</feature>
<dbReference type="CDD" id="cd06554">
    <property type="entry name" value="ASCH_ASC-1_like"/>
    <property type="match status" value="1"/>
</dbReference>
<dbReference type="AlphaFoldDB" id="A0A2H1EGF5"/>
<dbReference type="EMBL" id="FRFC01000003">
    <property type="protein sequence ID" value="SHO44583.1"/>
    <property type="molecule type" value="Genomic_DNA"/>
</dbReference>
<gene>
    <name evidence="2" type="ORF">NSIN_20377</name>
</gene>
<organism evidence="2 3">
    <name type="scientific">Nitrosotalea sinensis</name>
    <dbReference type="NCBI Taxonomy" id="1499975"/>
    <lineage>
        <taxon>Archaea</taxon>
        <taxon>Nitrososphaerota</taxon>
        <taxon>Nitrososphaeria</taxon>
        <taxon>Nitrosotaleales</taxon>
        <taxon>Nitrosotaleaceae</taxon>
        <taxon>Nitrosotalea</taxon>
    </lineage>
</organism>
<evidence type="ECO:0000313" key="2">
    <source>
        <dbReference type="EMBL" id="SHO44583.1"/>
    </source>
</evidence>
<accession>A0A2H1EGF5</accession>
<dbReference type="SUPFAM" id="SSF88697">
    <property type="entry name" value="PUA domain-like"/>
    <property type="match status" value="1"/>
</dbReference>
<dbReference type="Pfam" id="PF04266">
    <property type="entry name" value="ASCH"/>
    <property type="match status" value="1"/>
</dbReference>